<dbReference type="Gene3D" id="1.25.40.10">
    <property type="entry name" value="Tetratricopeptide repeat domain"/>
    <property type="match status" value="1"/>
</dbReference>
<dbReference type="InterPro" id="IPR011990">
    <property type="entry name" value="TPR-like_helical_dom_sf"/>
</dbReference>
<reference evidence="1 2" key="1">
    <citation type="submission" date="2020-03" db="EMBL/GenBank/DDBJ databases">
        <title>Genomic Encyclopedia of Type Strains, Phase IV (KMG-IV): sequencing the most valuable type-strain genomes for metagenomic binning, comparative biology and taxonomic classification.</title>
        <authorList>
            <person name="Goeker M."/>
        </authorList>
    </citation>
    <scope>NUCLEOTIDE SEQUENCE [LARGE SCALE GENOMIC DNA]</scope>
    <source>
        <strain evidence="1 2">DSM 24233</strain>
    </source>
</reference>
<dbReference type="EMBL" id="JAATJA010000002">
    <property type="protein sequence ID" value="NJB68500.1"/>
    <property type="molecule type" value="Genomic_DNA"/>
</dbReference>
<comment type="caution">
    <text evidence="1">The sequence shown here is derived from an EMBL/GenBank/DDBJ whole genome shotgun (WGS) entry which is preliminary data.</text>
</comment>
<evidence type="ECO:0000313" key="2">
    <source>
        <dbReference type="Proteomes" id="UP000580856"/>
    </source>
</evidence>
<evidence type="ECO:0000313" key="1">
    <source>
        <dbReference type="EMBL" id="NJB68500.1"/>
    </source>
</evidence>
<protein>
    <submittedName>
        <fullName evidence="1">Tetratricopeptide (TPR) repeat protein</fullName>
    </submittedName>
</protein>
<keyword evidence="2" id="KW-1185">Reference proteome</keyword>
<accession>A0A846QNA5</accession>
<sequence>MNLAGEYRRTLSERSQGTYQLQECTCFIIEIPAARQTKTRRELHNAALIEFRKLIRKHIASTALPSFRTDQGISARLNTLLTREWERSTRLPSALTTSGHILEDSLSRGTYRYAIAIPTRELNSLRQEAKSKQDNPQALLAAITSEAVRHRDFKTLACILWESGLHQLAARCALQDMNSAQHTVNYTFHPNAFEQRRSLRALLEGHLQPNDDILELLPGCHEVLERIAERTDIPEQAFALLELALADSGQAHSKLINKMIALTGNDRDFASLARTSPHAPDGNVFTTAYTSLGGLRFGDDISSASTSEFDEAKRLFHAGTDLPATKRLLLKSLESSPANREIWDYLGAILMAERQWREAIFTYLEMLHFNPLDAETLGHLAQAHIELGQTETARRIIAFAHNANLDRDNPTLLKISSKFRSCTK</sequence>
<dbReference type="RefSeq" id="WP_167941561.1">
    <property type="nucleotide sequence ID" value="NZ_JAATJA010000002.1"/>
</dbReference>
<proteinExistence type="predicted"/>
<dbReference type="SUPFAM" id="SSF48452">
    <property type="entry name" value="TPR-like"/>
    <property type="match status" value="1"/>
</dbReference>
<gene>
    <name evidence="1" type="ORF">GGQ74_002173</name>
</gene>
<organism evidence="1 2">
    <name type="scientific">Desulfobaculum xiamenense</name>
    <dbReference type="NCBI Taxonomy" id="995050"/>
    <lineage>
        <taxon>Bacteria</taxon>
        <taxon>Pseudomonadati</taxon>
        <taxon>Thermodesulfobacteriota</taxon>
        <taxon>Desulfovibrionia</taxon>
        <taxon>Desulfovibrionales</taxon>
        <taxon>Desulfovibrionaceae</taxon>
        <taxon>Desulfobaculum</taxon>
    </lineage>
</organism>
<dbReference type="AlphaFoldDB" id="A0A846QNA5"/>
<name>A0A846QNA5_9BACT</name>
<dbReference type="Proteomes" id="UP000580856">
    <property type="component" value="Unassembled WGS sequence"/>
</dbReference>